<evidence type="ECO:0000313" key="2">
    <source>
        <dbReference type="Proteomes" id="UP000593571"/>
    </source>
</evidence>
<name>A0A7J8BF27_ROUAE</name>
<keyword evidence="2" id="KW-1185">Reference proteome</keyword>
<dbReference type="Proteomes" id="UP000593571">
    <property type="component" value="Unassembled WGS sequence"/>
</dbReference>
<organism evidence="1 2">
    <name type="scientific">Rousettus aegyptiacus</name>
    <name type="common">Egyptian fruit bat</name>
    <name type="synonym">Pteropus aegyptiacus</name>
    <dbReference type="NCBI Taxonomy" id="9407"/>
    <lineage>
        <taxon>Eukaryota</taxon>
        <taxon>Metazoa</taxon>
        <taxon>Chordata</taxon>
        <taxon>Craniata</taxon>
        <taxon>Vertebrata</taxon>
        <taxon>Euteleostomi</taxon>
        <taxon>Mammalia</taxon>
        <taxon>Eutheria</taxon>
        <taxon>Laurasiatheria</taxon>
        <taxon>Chiroptera</taxon>
        <taxon>Yinpterochiroptera</taxon>
        <taxon>Pteropodoidea</taxon>
        <taxon>Pteropodidae</taxon>
        <taxon>Rousettinae</taxon>
        <taxon>Rousettus</taxon>
    </lineage>
</organism>
<evidence type="ECO:0000313" key="1">
    <source>
        <dbReference type="EMBL" id="KAF6397046.1"/>
    </source>
</evidence>
<sequence length="156" mass="17751">MPPEPVLSPETEMPEAEVPQPLSIIKVISGPPLMNPNFKNKKKKSHVLKVCGNFGGHSLTLKYAPFCFCCEKYDFFPPRKYKPENICQSGFVRCPIHITESAPDGKQWFSLQVTLRLEPSSLGPSQREPDEVPWSMMCLFNLLVSFIPLDRLWVTK</sequence>
<accession>A0A7J8BF27</accession>
<comment type="caution">
    <text evidence="1">The sequence shown here is derived from an EMBL/GenBank/DDBJ whole genome shotgun (WGS) entry which is preliminary data.</text>
</comment>
<protein>
    <submittedName>
        <fullName evidence="1">Uncharacterized protein</fullName>
    </submittedName>
</protein>
<proteinExistence type="predicted"/>
<dbReference type="EMBL" id="JACASE010000017">
    <property type="protein sequence ID" value="KAF6397046.1"/>
    <property type="molecule type" value="Genomic_DNA"/>
</dbReference>
<reference evidence="1 2" key="1">
    <citation type="journal article" date="2020" name="Nature">
        <title>Six reference-quality genomes reveal evolution of bat adaptations.</title>
        <authorList>
            <person name="Jebb D."/>
            <person name="Huang Z."/>
            <person name="Pippel M."/>
            <person name="Hughes G.M."/>
            <person name="Lavrichenko K."/>
            <person name="Devanna P."/>
            <person name="Winkler S."/>
            <person name="Jermiin L.S."/>
            <person name="Skirmuntt E.C."/>
            <person name="Katzourakis A."/>
            <person name="Burkitt-Gray L."/>
            <person name="Ray D.A."/>
            <person name="Sullivan K.A.M."/>
            <person name="Roscito J.G."/>
            <person name="Kirilenko B.M."/>
            <person name="Davalos L.M."/>
            <person name="Corthals A.P."/>
            <person name="Power M.L."/>
            <person name="Jones G."/>
            <person name="Ransome R.D."/>
            <person name="Dechmann D.K.N."/>
            <person name="Locatelli A.G."/>
            <person name="Puechmaille S.J."/>
            <person name="Fedrigo O."/>
            <person name="Jarvis E.D."/>
            <person name="Hiller M."/>
            <person name="Vernes S.C."/>
            <person name="Myers E.W."/>
            <person name="Teeling E.C."/>
        </authorList>
    </citation>
    <scope>NUCLEOTIDE SEQUENCE [LARGE SCALE GENOMIC DNA]</scope>
    <source>
        <strain evidence="1">MRouAeg1</strain>
        <tissue evidence="1">Muscle</tissue>
    </source>
</reference>
<dbReference type="AlphaFoldDB" id="A0A7J8BF27"/>
<gene>
    <name evidence="1" type="ORF">HJG63_009718</name>
</gene>